<proteinExistence type="predicted"/>
<dbReference type="EMBL" id="LR746496">
    <property type="protein sequence ID" value="CAA7603408.1"/>
    <property type="molecule type" value="Genomic_DNA"/>
</dbReference>
<reference evidence="3" key="1">
    <citation type="submission" date="2014-11" db="EMBL/GenBank/DDBJ databases">
        <authorList>
            <person name="Hornung B.V."/>
        </authorList>
    </citation>
    <scope>NUCLEOTIDE SEQUENCE</scope>
    <source>
        <strain evidence="3">INE</strain>
    </source>
</reference>
<organism evidence="2">
    <name type="scientific">Acididesulfobacillus acetoxydans</name>
    <dbReference type="NCBI Taxonomy" id="1561005"/>
    <lineage>
        <taxon>Bacteria</taxon>
        <taxon>Bacillati</taxon>
        <taxon>Bacillota</taxon>
        <taxon>Clostridia</taxon>
        <taxon>Eubacteriales</taxon>
        <taxon>Peptococcaceae</taxon>
        <taxon>Acididesulfobacillus</taxon>
    </lineage>
</organism>
<name>A0A8S0W5R2_9FIRM</name>
<dbReference type="AlphaFoldDB" id="A0A8S0W5R2"/>
<dbReference type="InterPro" id="IPR018634">
    <property type="entry name" value="ChrB_C"/>
</dbReference>
<evidence type="ECO:0000313" key="3">
    <source>
        <dbReference type="EMBL" id="CEJ06495.1"/>
    </source>
</evidence>
<dbReference type="Proteomes" id="UP001071230">
    <property type="component" value="Unassembled WGS sequence"/>
</dbReference>
<evidence type="ECO:0000313" key="2">
    <source>
        <dbReference type="EMBL" id="CAA7603408.1"/>
    </source>
</evidence>
<accession>A0A8S0W5R2</accession>
<keyword evidence="4" id="KW-1185">Reference proteome</keyword>
<sequence length="147" mass="16351">MKWVTHESANVDRVACPWLIKRFVDPDAEFFYVPAAEVHAIAERDGAISYDVPNVELGHVDGRCSFESIILKYDLGGDPALAALARVVHAADVKSDLDSSPLGPGLKAIARGFKEMLGTDDHRKIELESPMYDALYRYFQLELDTAR</sequence>
<dbReference type="EMBL" id="CDGJ01000029">
    <property type="protein sequence ID" value="CEJ06495.1"/>
    <property type="molecule type" value="Genomic_DNA"/>
</dbReference>
<evidence type="ECO:0000313" key="4">
    <source>
        <dbReference type="Proteomes" id="UP001071230"/>
    </source>
</evidence>
<evidence type="ECO:0000259" key="1">
    <source>
        <dbReference type="Pfam" id="PF09828"/>
    </source>
</evidence>
<gene>
    <name evidence="3" type="ORF">DEACI_0943</name>
    <name evidence="2" type="ORF">DEACI_4231</name>
</gene>
<feature type="domain" description="ChrB C-terminal" evidence="1">
    <location>
        <begin position="3"/>
        <end position="139"/>
    </location>
</feature>
<dbReference type="KEGG" id="aacx:DEACI_4231"/>
<dbReference type="RefSeq" id="WP_240986615.1">
    <property type="nucleotide sequence ID" value="NZ_CDGJ01000029.1"/>
</dbReference>
<dbReference type="Proteomes" id="UP000836597">
    <property type="component" value="Chromosome"/>
</dbReference>
<reference evidence="2" key="2">
    <citation type="submission" date="2020-01" db="EMBL/GenBank/DDBJ databases">
        <authorList>
            <person name="Hornung B."/>
        </authorList>
    </citation>
    <scope>NUCLEOTIDE SEQUENCE</scope>
    <source>
        <strain evidence="2">PacBioINE</strain>
    </source>
</reference>
<protein>
    <submittedName>
        <fullName evidence="2">Chromate resistance exported protein</fullName>
    </submittedName>
</protein>
<dbReference type="Pfam" id="PF09828">
    <property type="entry name" value="ChrB_C"/>
    <property type="match status" value="1"/>
</dbReference>